<feature type="domain" description="POTRA" evidence="9">
    <location>
        <begin position="37"/>
        <end position="106"/>
    </location>
</feature>
<organism evidence="10 11">
    <name type="scientific">Solirubrobacter ginsenosidimutans</name>
    <dbReference type="NCBI Taxonomy" id="490573"/>
    <lineage>
        <taxon>Bacteria</taxon>
        <taxon>Bacillati</taxon>
        <taxon>Actinomycetota</taxon>
        <taxon>Thermoleophilia</taxon>
        <taxon>Solirubrobacterales</taxon>
        <taxon>Solirubrobacteraceae</taxon>
        <taxon>Solirubrobacter</taxon>
    </lineage>
</organism>
<dbReference type="InterPro" id="IPR013685">
    <property type="entry name" value="POTRA_FtsQ_type"/>
</dbReference>
<dbReference type="Pfam" id="PF08478">
    <property type="entry name" value="POTRA_1"/>
    <property type="match status" value="1"/>
</dbReference>
<evidence type="ECO:0000256" key="8">
    <source>
        <dbReference type="SAM" id="MobiDB-lite"/>
    </source>
</evidence>
<proteinExistence type="predicted"/>
<name>A0A9X3MXZ3_9ACTN</name>
<keyword evidence="11" id="KW-1185">Reference proteome</keyword>
<evidence type="ECO:0000256" key="1">
    <source>
        <dbReference type="ARBA" id="ARBA00004370"/>
    </source>
</evidence>
<evidence type="ECO:0000256" key="5">
    <source>
        <dbReference type="ARBA" id="ARBA00022989"/>
    </source>
</evidence>
<dbReference type="Gene3D" id="3.10.20.310">
    <property type="entry name" value="membrane protein fhac"/>
    <property type="match status" value="1"/>
</dbReference>
<comment type="subcellular location">
    <subcellularLocation>
        <location evidence="1">Membrane</location>
    </subcellularLocation>
</comment>
<dbReference type="Proteomes" id="UP001149140">
    <property type="component" value="Unassembled WGS sequence"/>
</dbReference>
<accession>A0A9X3MXZ3</accession>
<evidence type="ECO:0000256" key="6">
    <source>
        <dbReference type="ARBA" id="ARBA00023136"/>
    </source>
</evidence>
<dbReference type="InterPro" id="IPR050487">
    <property type="entry name" value="FtsQ_DivIB"/>
</dbReference>
<sequence>MTVTRRGRRLLRLAVGLILVLAFASGGWMWLRDSSLVAVRDVQITGVTASDGEQVKAALTSAGLDMTTLHVQPQALKEATANLTSVESLKVRSDFPHKLSIQVIERQPVAALATKGEERIPVTGDGIVLRGVTAERDLPSLTLDAGAVGPKLTDHRALGALKIAGAAPDVLLRRSNALVVNGKGIVVTLKNGPELVFGSASDARAKWIAAARVLAESSAAGATYLDLRIPGRVAAGGLAPIDPEADNPNPQPEAQNSPTLNQG</sequence>
<dbReference type="GO" id="GO:0005886">
    <property type="term" value="C:plasma membrane"/>
    <property type="evidence" value="ECO:0007669"/>
    <property type="project" value="TreeGrafter"/>
</dbReference>
<keyword evidence="6" id="KW-0472">Membrane</keyword>
<dbReference type="InterPro" id="IPR005548">
    <property type="entry name" value="Cell_div_FtsQ/DivIB_C"/>
</dbReference>
<evidence type="ECO:0000256" key="2">
    <source>
        <dbReference type="ARBA" id="ARBA00022475"/>
    </source>
</evidence>
<dbReference type="RefSeq" id="WP_270044090.1">
    <property type="nucleotide sequence ID" value="NZ_JAPDOD010000038.1"/>
</dbReference>
<evidence type="ECO:0000259" key="9">
    <source>
        <dbReference type="PROSITE" id="PS51779"/>
    </source>
</evidence>
<dbReference type="PANTHER" id="PTHR37820">
    <property type="entry name" value="CELL DIVISION PROTEIN DIVIB"/>
    <property type="match status" value="1"/>
</dbReference>
<keyword evidence="2" id="KW-1003">Cell membrane</keyword>
<dbReference type="Pfam" id="PF03799">
    <property type="entry name" value="FtsQ_DivIB_C"/>
    <property type="match status" value="1"/>
</dbReference>
<keyword evidence="5" id="KW-1133">Transmembrane helix</keyword>
<evidence type="ECO:0000313" key="10">
    <source>
        <dbReference type="EMBL" id="MDA0164839.1"/>
    </source>
</evidence>
<dbReference type="InterPro" id="IPR034746">
    <property type="entry name" value="POTRA"/>
</dbReference>
<evidence type="ECO:0000256" key="4">
    <source>
        <dbReference type="ARBA" id="ARBA00022692"/>
    </source>
</evidence>
<keyword evidence="4" id="KW-0812">Transmembrane</keyword>
<dbReference type="PANTHER" id="PTHR37820:SF1">
    <property type="entry name" value="CELL DIVISION PROTEIN FTSQ"/>
    <property type="match status" value="1"/>
</dbReference>
<evidence type="ECO:0000313" key="11">
    <source>
        <dbReference type="Proteomes" id="UP001149140"/>
    </source>
</evidence>
<feature type="region of interest" description="Disordered" evidence="8">
    <location>
        <begin position="238"/>
        <end position="263"/>
    </location>
</feature>
<feature type="compositionally biased region" description="Polar residues" evidence="8">
    <location>
        <begin position="252"/>
        <end position="263"/>
    </location>
</feature>
<comment type="caution">
    <text evidence="10">The sequence shown here is derived from an EMBL/GenBank/DDBJ whole genome shotgun (WGS) entry which is preliminary data.</text>
</comment>
<evidence type="ECO:0000256" key="7">
    <source>
        <dbReference type="ARBA" id="ARBA00023306"/>
    </source>
</evidence>
<keyword evidence="3" id="KW-0132">Cell division</keyword>
<reference evidence="10" key="1">
    <citation type="submission" date="2022-10" db="EMBL/GenBank/DDBJ databases">
        <title>The WGS of Solirubrobacter ginsenosidimutans DSM 21036.</title>
        <authorList>
            <person name="Jiang Z."/>
        </authorList>
    </citation>
    <scope>NUCLEOTIDE SEQUENCE</scope>
    <source>
        <strain evidence="10">DSM 21036</strain>
    </source>
</reference>
<dbReference type="PROSITE" id="PS51779">
    <property type="entry name" value="POTRA"/>
    <property type="match status" value="1"/>
</dbReference>
<dbReference type="AlphaFoldDB" id="A0A9X3MXZ3"/>
<evidence type="ECO:0000256" key="3">
    <source>
        <dbReference type="ARBA" id="ARBA00022618"/>
    </source>
</evidence>
<dbReference type="GO" id="GO:0051301">
    <property type="term" value="P:cell division"/>
    <property type="evidence" value="ECO:0007669"/>
    <property type="project" value="UniProtKB-KW"/>
</dbReference>
<dbReference type="EMBL" id="JAPDOD010000038">
    <property type="protein sequence ID" value="MDA0164839.1"/>
    <property type="molecule type" value="Genomic_DNA"/>
</dbReference>
<keyword evidence="7" id="KW-0131">Cell cycle</keyword>
<protein>
    <submittedName>
        <fullName evidence="10">FtsQ-type POTRA domain-containing protein</fullName>
    </submittedName>
</protein>
<gene>
    <name evidence="10" type="ORF">OM076_31510</name>
</gene>